<evidence type="ECO:0000256" key="1">
    <source>
        <dbReference type="ARBA" id="ARBA00001231"/>
    </source>
</evidence>
<dbReference type="KEGG" id="sper:EW093_14265"/>
<reference evidence="7 8" key="2">
    <citation type="submission" date="2019-09" db="EMBL/GenBank/DDBJ databases">
        <title>Complete Genome Sequence and Methylome Analysis of free living Spirochaetas.</title>
        <authorList>
            <person name="Leshcheva N."/>
            <person name="Mikheeva N."/>
        </authorList>
    </citation>
    <scope>NUCLEOTIDE SEQUENCE [LARGE SCALE GENOMIC DNA]</scope>
    <source>
        <strain evidence="7 8">P</strain>
    </source>
</reference>
<evidence type="ECO:0000256" key="4">
    <source>
        <dbReference type="ARBA" id="ARBA00022801"/>
    </source>
</evidence>
<organism evidence="7 8">
    <name type="scientific">Thiospirochaeta perfilievii</name>
    <dbReference type="NCBI Taxonomy" id="252967"/>
    <lineage>
        <taxon>Bacteria</taxon>
        <taxon>Pseudomonadati</taxon>
        <taxon>Spirochaetota</taxon>
        <taxon>Spirochaetia</taxon>
        <taxon>Spirochaetales</taxon>
        <taxon>Spirochaetaceae</taxon>
        <taxon>Thiospirochaeta</taxon>
    </lineage>
</organism>
<dbReference type="GO" id="GO:0005975">
    <property type="term" value="P:carbohydrate metabolic process"/>
    <property type="evidence" value="ECO:0007669"/>
    <property type="project" value="InterPro"/>
</dbReference>
<comment type="catalytic activity">
    <reaction evidence="1">
        <text>Hydrolysis of terminal non-reducing N-acetyl-D-hexosamine residues in N-acetyl-beta-D-hexosaminides.</text>
        <dbReference type="EC" id="3.2.1.52"/>
    </reaction>
</comment>
<dbReference type="RefSeq" id="WP_149569050.1">
    <property type="nucleotide sequence ID" value="NZ_CP035807.1"/>
</dbReference>
<dbReference type="EMBL" id="CP035807">
    <property type="protein sequence ID" value="QEN05816.1"/>
    <property type="molecule type" value="Genomic_DNA"/>
</dbReference>
<dbReference type="PANTHER" id="PTHR30480">
    <property type="entry name" value="BETA-HEXOSAMINIDASE-RELATED"/>
    <property type="match status" value="1"/>
</dbReference>
<dbReference type="AlphaFoldDB" id="A0A5C1QGW4"/>
<proteinExistence type="inferred from homology"/>
<evidence type="ECO:0000256" key="2">
    <source>
        <dbReference type="ARBA" id="ARBA00005336"/>
    </source>
</evidence>
<protein>
    <recommendedName>
        <fullName evidence="3">beta-N-acetylhexosaminidase</fullName>
        <ecNumber evidence="3">3.2.1.52</ecNumber>
    </recommendedName>
</protein>
<evidence type="ECO:0000259" key="6">
    <source>
        <dbReference type="Pfam" id="PF00933"/>
    </source>
</evidence>
<dbReference type="InterPro" id="IPR036881">
    <property type="entry name" value="Glyco_hydro_3_C_sf"/>
</dbReference>
<dbReference type="InterPro" id="IPR017853">
    <property type="entry name" value="GH"/>
</dbReference>
<keyword evidence="4 7" id="KW-0378">Hydrolase</keyword>
<reference evidence="7 8" key="1">
    <citation type="submission" date="2019-02" db="EMBL/GenBank/DDBJ databases">
        <authorList>
            <person name="Fomenkov A."/>
            <person name="Dubinina G."/>
            <person name="Grabovich M."/>
            <person name="Vincze T."/>
            <person name="Roberts R.J."/>
        </authorList>
    </citation>
    <scope>NUCLEOTIDE SEQUENCE [LARGE SCALE GENOMIC DNA]</scope>
    <source>
        <strain evidence="7 8">P</strain>
    </source>
</reference>
<evidence type="ECO:0000256" key="3">
    <source>
        <dbReference type="ARBA" id="ARBA00012663"/>
    </source>
</evidence>
<comment type="similarity">
    <text evidence="2">Belongs to the glycosyl hydrolase 3 family.</text>
</comment>
<accession>A0A5C1QGW4</accession>
<dbReference type="InterPro" id="IPR050226">
    <property type="entry name" value="NagZ_Beta-hexosaminidase"/>
</dbReference>
<dbReference type="GO" id="GO:0004563">
    <property type="term" value="F:beta-N-acetylhexosaminidase activity"/>
    <property type="evidence" value="ECO:0007669"/>
    <property type="project" value="UniProtKB-EC"/>
</dbReference>
<dbReference type="PRINTS" id="PR00133">
    <property type="entry name" value="GLHYDRLASE3"/>
</dbReference>
<dbReference type="EC" id="3.2.1.52" evidence="3"/>
<dbReference type="OrthoDB" id="9805821at2"/>
<dbReference type="Proteomes" id="UP000323824">
    <property type="component" value="Chromosome"/>
</dbReference>
<dbReference type="PANTHER" id="PTHR30480:SF13">
    <property type="entry name" value="BETA-HEXOSAMINIDASE"/>
    <property type="match status" value="1"/>
</dbReference>
<feature type="domain" description="Glycoside hydrolase family 3 N-terminal" evidence="6">
    <location>
        <begin position="48"/>
        <end position="370"/>
    </location>
</feature>
<evidence type="ECO:0000313" key="8">
    <source>
        <dbReference type="Proteomes" id="UP000323824"/>
    </source>
</evidence>
<evidence type="ECO:0000256" key="5">
    <source>
        <dbReference type="ARBA" id="ARBA00023295"/>
    </source>
</evidence>
<dbReference type="Gene3D" id="3.40.50.1700">
    <property type="entry name" value="Glycoside hydrolase family 3 C-terminal domain"/>
    <property type="match status" value="1"/>
</dbReference>
<dbReference type="Gene3D" id="3.20.20.300">
    <property type="entry name" value="Glycoside hydrolase, family 3, N-terminal domain"/>
    <property type="match status" value="1"/>
</dbReference>
<name>A0A5C1QGW4_9SPIO</name>
<evidence type="ECO:0000313" key="7">
    <source>
        <dbReference type="EMBL" id="QEN05816.1"/>
    </source>
</evidence>
<dbReference type="InterPro" id="IPR001764">
    <property type="entry name" value="Glyco_hydro_3_N"/>
</dbReference>
<sequence length="552" mass="61801">MLKKHIIITILISIFAQNIYSQEVDFYSELPNKELSDLIISQMSDEELLGQVLMFSYEGDRVSAENLYWVKTKSLGSIKIFGWNATSLYNMVRTISRLQEEAKNKRFKIPLLIATDQEGGWVQHIRGNLSTTPGNLSLGATGNLIDSYNTGVLIGNELKTIGINMNFAPTVDIYQNKNADVIGPRSFSSDPVLAANLSVAFFKGLDKTRVITTAKHFPGHGNTDKDSHGTLPIIKSTLDDLYKNDLIPYQLLFKESVPAVMMGHLGFPNITKTIEAASLSKEFVTDLLKEEMGFKGVAITDDLFMHGARVDGLTFADECKLALLAGNDILLVSKTARFHQQIWDGLLKDMKSDQELKNRVIDAATKVLRLKLEYLKGEGSVTLNPQVSDIKNIPFDGTDEFIQSQAARSITVVKDKNFPYINADNSDSVLLISNYNRFMTIGKEFYPEAKRTWIIDPETFKNVKDTANYFDTVIFCLTSKTNLRVLETLKEYKGKLIVLSFLTPVYLDELPWVDTFIAAYGQGEESMRGAFSALKGFTPANGTFPLNFKEME</sequence>
<dbReference type="Pfam" id="PF00933">
    <property type="entry name" value="Glyco_hydro_3"/>
    <property type="match status" value="1"/>
</dbReference>
<keyword evidence="8" id="KW-1185">Reference proteome</keyword>
<gene>
    <name evidence="7" type="ORF">EW093_14265</name>
</gene>
<dbReference type="InterPro" id="IPR036962">
    <property type="entry name" value="Glyco_hydro_3_N_sf"/>
</dbReference>
<keyword evidence="5" id="KW-0326">Glycosidase</keyword>
<dbReference type="SUPFAM" id="SSF51445">
    <property type="entry name" value="(Trans)glycosidases"/>
    <property type="match status" value="1"/>
</dbReference>
<dbReference type="GO" id="GO:0009254">
    <property type="term" value="P:peptidoglycan turnover"/>
    <property type="evidence" value="ECO:0007669"/>
    <property type="project" value="TreeGrafter"/>
</dbReference>